<accession>A0A1J5RJF4</accession>
<reference evidence="5" key="1">
    <citation type="submission" date="2016-10" db="EMBL/GenBank/DDBJ databases">
        <title>Sequence of Gallionella enrichment culture.</title>
        <authorList>
            <person name="Poehlein A."/>
            <person name="Muehling M."/>
            <person name="Daniel R."/>
        </authorList>
    </citation>
    <scope>NUCLEOTIDE SEQUENCE</scope>
</reference>
<keyword evidence="3" id="KW-0472">Membrane</keyword>
<dbReference type="PANTHER" id="PTHR43531:SF11">
    <property type="entry name" value="METHYL-ACCEPTING CHEMOTAXIS PROTEIN 3"/>
    <property type="match status" value="1"/>
</dbReference>
<dbReference type="InterPro" id="IPR004089">
    <property type="entry name" value="MCPsignal_dom"/>
</dbReference>
<dbReference type="CDD" id="cd11386">
    <property type="entry name" value="MCP_signal"/>
    <property type="match status" value="1"/>
</dbReference>
<feature type="transmembrane region" description="Helical" evidence="3">
    <location>
        <begin position="304"/>
        <end position="324"/>
    </location>
</feature>
<evidence type="ECO:0000256" key="2">
    <source>
        <dbReference type="SAM" id="MobiDB-lite"/>
    </source>
</evidence>
<evidence type="ECO:0000313" key="5">
    <source>
        <dbReference type="EMBL" id="OIQ95578.1"/>
    </source>
</evidence>
<dbReference type="GO" id="GO:0004888">
    <property type="term" value="F:transmembrane signaling receptor activity"/>
    <property type="evidence" value="ECO:0007669"/>
    <property type="project" value="TreeGrafter"/>
</dbReference>
<evidence type="ECO:0000256" key="1">
    <source>
        <dbReference type="ARBA" id="ARBA00022500"/>
    </source>
</evidence>
<protein>
    <submittedName>
        <fullName evidence="5">Methyl-accepting chemotaxis protein I</fullName>
    </submittedName>
</protein>
<comment type="caution">
    <text evidence="5">The sequence shown here is derived from an EMBL/GenBank/DDBJ whole genome shotgun (WGS) entry which is preliminary data.</text>
</comment>
<gene>
    <name evidence="5" type="primary">tsr_7</name>
    <name evidence="5" type="ORF">GALL_224500</name>
</gene>
<proteinExistence type="predicted"/>
<dbReference type="PROSITE" id="PS50111">
    <property type="entry name" value="CHEMOTAXIS_TRANSDUC_2"/>
    <property type="match status" value="1"/>
</dbReference>
<keyword evidence="1" id="KW-0145">Chemotaxis</keyword>
<dbReference type="PANTHER" id="PTHR43531">
    <property type="entry name" value="PROTEIN ICFG"/>
    <property type="match status" value="1"/>
</dbReference>
<keyword evidence="3" id="KW-1133">Transmembrane helix</keyword>
<dbReference type="EMBL" id="MLJW01000164">
    <property type="protein sequence ID" value="OIQ95578.1"/>
    <property type="molecule type" value="Genomic_DNA"/>
</dbReference>
<dbReference type="GO" id="GO:0005886">
    <property type="term" value="C:plasma membrane"/>
    <property type="evidence" value="ECO:0007669"/>
    <property type="project" value="TreeGrafter"/>
</dbReference>
<dbReference type="GO" id="GO:0007165">
    <property type="term" value="P:signal transduction"/>
    <property type="evidence" value="ECO:0007669"/>
    <property type="project" value="InterPro"/>
</dbReference>
<feature type="compositionally biased region" description="Low complexity" evidence="2">
    <location>
        <begin position="384"/>
        <end position="405"/>
    </location>
</feature>
<feature type="domain" description="Methyl-accepting transducer" evidence="4">
    <location>
        <begin position="342"/>
        <end position="571"/>
    </location>
</feature>
<dbReference type="AlphaFoldDB" id="A0A1J5RJF4"/>
<dbReference type="SMART" id="SM00283">
    <property type="entry name" value="MA"/>
    <property type="match status" value="1"/>
</dbReference>
<dbReference type="InterPro" id="IPR032255">
    <property type="entry name" value="HBM"/>
</dbReference>
<feature type="region of interest" description="Disordered" evidence="2">
    <location>
        <begin position="590"/>
        <end position="613"/>
    </location>
</feature>
<organism evidence="5">
    <name type="scientific">mine drainage metagenome</name>
    <dbReference type="NCBI Taxonomy" id="410659"/>
    <lineage>
        <taxon>unclassified sequences</taxon>
        <taxon>metagenomes</taxon>
        <taxon>ecological metagenomes</taxon>
    </lineage>
</organism>
<feature type="transmembrane region" description="Helical" evidence="3">
    <location>
        <begin position="15"/>
        <end position="37"/>
    </location>
</feature>
<dbReference type="SUPFAM" id="SSF58104">
    <property type="entry name" value="Methyl-accepting chemotaxis protein (MCP) signaling domain"/>
    <property type="match status" value="1"/>
</dbReference>
<feature type="region of interest" description="Disordered" evidence="2">
    <location>
        <begin position="384"/>
        <end position="408"/>
    </location>
</feature>
<dbReference type="GO" id="GO:0006935">
    <property type="term" value="P:chemotaxis"/>
    <property type="evidence" value="ECO:0007669"/>
    <property type="project" value="UniProtKB-KW"/>
</dbReference>
<name>A0A1J5RJF4_9ZZZZ</name>
<evidence type="ECO:0000256" key="3">
    <source>
        <dbReference type="SAM" id="Phobius"/>
    </source>
</evidence>
<evidence type="ECO:0000259" key="4">
    <source>
        <dbReference type="PROSITE" id="PS50111"/>
    </source>
</evidence>
<sequence>MKIRWRENLTVGKKIAGGFGIVVCILLVLTATSYLALRRAGGNLNTYAGSVGEARLGAAVGSALTDFRLHADAYLAHHDPEAVPAYVKSRTVAEKLLDAAASQIRDPGRATSLAEARRLLAEYDDGFMKTVRLRNQAMEIKSDVIDVKGNQLEHDIDTYQYLFGGSSEGAACVNAFYRTNASVEMFVATGDSDSVQSARGYLIVMKNTLKGMVAGIEARIKKGRTPQLQSTKDVLEDGVTMAGDYQQAFGQLVDLTQQSEAIEAKLKVLAPQIADRLMKVADSLADQQDRLETRVKADELRSEGAMVGLALLGLVAGLVCAILITRGITRPMVRIAGELSDDAAHTAVAAREVANASRTLASGASSQAASLEESSAALEEISGMTQRNAQNAGHAAAQANEARSSADVEAQNMVEMQEAMQAIQSSSAKISKIIKTIDEIAFQTNILALNAAVEAARAGESGAGFAVVADEVRNLARRSSEAARESAAIIEEAVAKSVQGVRISEKVGHGLSEITAKVRKVDELVAEIATASREQNEGIGQVKRAFSDMDRVTQANAATAEETSSAAAELNHQTGRLNTAIAELGAMAGGRKKKAARSDEAPLIGSLVPEMGA</sequence>
<dbReference type="SMART" id="SM01358">
    <property type="entry name" value="HBM"/>
    <property type="match status" value="1"/>
</dbReference>
<dbReference type="Pfam" id="PF00015">
    <property type="entry name" value="MCPsignal"/>
    <property type="match status" value="1"/>
</dbReference>
<keyword evidence="3" id="KW-0812">Transmembrane</keyword>
<dbReference type="Gene3D" id="1.10.287.950">
    <property type="entry name" value="Methyl-accepting chemotaxis protein"/>
    <property type="match status" value="1"/>
</dbReference>
<dbReference type="InterPro" id="IPR051310">
    <property type="entry name" value="MCP_chemotaxis"/>
</dbReference>